<proteinExistence type="predicted"/>
<evidence type="ECO:0000313" key="4">
    <source>
        <dbReference type="Proteomes" id="UP000694861"/>
    </source>
</evidence>
<protein>
    <submittedName>
        <fullName evidence="5">TMV resistance protein N-like</fullName>
    </submittedName>
</protein>
<dbReference type="GeneID" id="107881378"/>
<dbReference type="RefSeq" id="XP_016650508.1">
    <property type="nucleotide sequence ID" value="XM_016795022.1"/>
</dbReference>
<feature type="domain" description="TIR" evidence="3">
    <location>
        <begin position="19"/>
        <end position="176"/>
    </location>
</feature>
<dbReference type="Proteomes" id="UP000694861">
    <property type="component" value="Linkage group LG6"/>
</dbReference>
<dbReference type="PROSITE" id="PS50104">
    <property type="entry name" value="TIR"/>
    <property type="match status" value="1"/>
</dbReference>
<organism evidence="4 5">
    <name type="scientific">Prunus mume</name>
    <name type="common">Japanese apricot</name>
    <name type="synonym">Armeniaca mume</name>
    <dbReference type="NCBI Taxonomy" id="102107"/>
    <lineage>
        <taxon>Eukaryota</taxon>
        <taxon>Viridiplantae</taxon>
        <taxon>Streptophyta</taxon>
        <taxon>Embryophyta</taxon>
        <taxon>Tracheophyta</taxon>
        <taxon>Spermatophyta</taxon>
        <taxon>Magnoliopsida</taxon>
        <taxon>eudicotyledons</taxon>
        <taxon>Gunneridae</taxon>
        <taxon>Pentapetalae</taxon>
        <taxon>rosids</taxon>
        <taxon>fabids</taxon>
        <taxon>Rosales</taxon>
        <taxon>Rosaceae</taxon>
        <taxon>Amygdaloideae</taxon>
        <taxon>Amygdaleae</taxon>
        <taxon>Prunus</taxon>
    </lineage>
</organism>
<dbReference type="InterPro" id="IPR035897">
    <property type="entry name" value="Toll_tir_struct_dom_sf"/>
</dbReference>
<dbReference type="SUPFAM" id="SSF52200">
    <property type="entry name" value="Toll/Interleukin receptor TIR domain"/>
    <property type="match status" value="1"/>
</dbReference>
<gene>
    <name evidence="5" type="primary">LOC107881378</name>
</gene>
<reference evidence="4" key="1">
    <citation type="journal article" date="2012" name="Nat. Commun.">
        <title>The genome of Prunus mume.</title>
        <authorList>
            <person name="Zhang Q."/>
            <person name="Chen W."/>
            <person name="Sun L."/>
            <person name="Zhao F."/>
            <person name="Huang B."/>
            <person name="Yang W."/>
            <person name="Tao Y."/>
            <person name="Wang J."/>
            <person name="Yuan Z."/>
            <person name="Fan G."/>
            <person name="Xing Z."/>
            <person name="Han C."/>
            <person name="Pan H."/>
            <person name="Zhong X."/>
            <person name="Shi W."/>
            <person name="Liang X."/>
            <person name="Du D."/>
            <person name="Sun F."/>
            <person name="Xu Z."/>
            <person name="Hao R."/>
            <person name="Lv T."/>
            <person name="Lv Y."/>
            <person name="Zheng Z."/>
            <person name="Sun M."/>
            <person name="Luo L."/>
            <person name="Cai M."/>
            <person name="Gao Y."/>
            <person name="Wang J."/>
            <person name="Yin Y."/>
            <person name="Xu X."/>
            <person name="Cheng T."/>
            <person name="Wang J."/>
        </authorList>
    </citation>
    <scope>NUCLEOTIDE SEQUENCE [LARGE SCALE GENOMIC DNA]</scope>
</reference>
<dbReference type="InterPro" id="IPR058192">
    <property type="entry name" value="WHD_ROQ1-like"/>
</dbReference>
<evidence type="ECO:0000256" key="2">
    <source>
        <dbReference type="ARBA" id="ARBA00022821"/>
    </source>
</evidence>
<name>A0ABM1LSY1_PRUMU</name>
<dbReference type="PANTHER" id="PTHR11017:SF570">
    <property type="entry name" value="DISEASE RESISTANCE PROTEIN (TIR-NBS CLASS)-RELATED"/>
    <property type="match status" value="1"/>
</dbReference>
<accession>A0ABM1LSY1</accession>
<dbReference type="Gene3D" id="3.40.50.10140">
    <property type="entry name" value="Toll/interleukin-1 receptor homology (TIR) domain"/>
    <property type="match status" value="1"/>
</dbReference>
<dbReference type="Pfam" id="PF01582">
    <property type="entry name" value="TIR"/>
    <property type="match status" value="1"/>
</dbReference>
<dbReference type="InterPro" id="IPR036390">
    <property type="entry name" value="WH_DNA-bd_sf"/>
</dbReference>
<dbReference type="SUPFAM" id="SSF46785">
    <property type="entry name" value="Winged helix' DNA-binding domain"/>
    <property type="match status" value="1"/>
</dbReference>
<keyword evidence="1" id="KW-0677">Repeat</keyword>
<evidence type="ECO:0000259" key="3">
    <source>
        <dbReference type="PROSITE" id="PS50104"/>
    </source>
</evidence>
<dbReference type="InterPro" id="IPR000157">
    <property type="entry name" value="TIR_dom"/>
</dbReference>
<evidence type="ECO:0000256" key="1">
    <source>
        <dbReference type="ARBA" id="ARBA00022737"/>
    </source>
</evidence>
<sequence length="317" mass="35903">MAAEANSTPSSSSCRDRRWKYDVYLSCSGDDMPRSFTDPLDVALTGQGIRTFRFRNGEASNPPVIFLKAIENSRFSILVLSRKYAHSIRCLNELEKIVKCRKEMGQAVLAVYFDVDPAEVQKQGGNLEHVSVDHIKKVSNWSAALLVVPSLPGWHVRDRYKAQNIELIVKVLWALPISLHEWNSKLLEKKKSDAVKMIIQSLNDNEKRIFLDIVCFFKGMEKKRIKEILDCYGCCPCSAIEVHIENSLVTILDNKVMMDRFIEETGQEIVSAESLGERGKQSRLWLTHDILDVFGNNKVTGCAERLSICSSISFSIL</sequence>
<dbReference type="PANTHER" id="PTHR11017">
    <property type="entry name" value="LEUCINE-RICH REPEAT-CONTAINING PROTEIN"/>
    <property type="match status" value="1"/>
</dbReference>
<dbReference type="InterPro" id="IPR044974">
    <property type="entry name" value="Disease_R_plants"/>
</dbReference>
<keyword evidence="4" id="KW-1185">Reference proteome</keyword>
<keyword evidence="2" id="KW-0611">Plant defense</keyword>
<evidence type="ECO:0000313" key="5">
    <source>
        <dbReference type="RefSeq" id="XP_016650508.1"/>
    </source>
</evidence>
<dbReference type="SMART" id="SM00255">
    <property type="entry name" value="TIR"/>
    <property type="match status" value="1"/>
</dbReference>
<reference evidence="5" key="2">
    <citation type="submission" date="2025-08" db="UniProtKB">
        <authorList>
            <consortium name="RefSeq"/>
        </authorList>
    </citation>
    <scope>IDENTIFICATION</scope>
</reference>
<dbReference type="Pfam" id="PF23282">
    <property type="entry name" value="WHD_ROQ1"/>
    <property type="match status" value="1"/>
</dbReference>